<evidence type="ECO:0000256" key="2">
    <source>
        <dbReference type="SAM" id="SignalP"/>
    </source>
</evidence>
<keyword evidence="2" id="KW-0732">Signal</keyword>
<dbReference type="EMBL" id="CP000718">
    <property type="protein sequence ID" value="ABS45614.1"/>
    <property type="molecule type" value="Genomic_DNA"/>
</dbReference>
<keyword evidence="3" id="KW-0614">Plasmid</keyword>
<feature type="signal peptide" evidence="2">
    <location>
        <begin position="1"/>
        <end position="30"/>
    </location>
</feature>
<name>A0A0U1QTA5_YERP3</name>
<dbReference type="Proteomes" id="UP000002412">
    <property type="component" value="Plasmid p_59kb"/>
</dbReference>
<dbReference type="AlphaFoldDB" id="A0A0U1QTA5"/>
<dbReference type="HOGENOM" id="CLU_1159677_0_0_6"/>
<geneLocation type="plasmid" evidence="4">
    <name>plasmid_59kb</name>
</geneLocation>
<protein>
    <submittedName>
        <fullName evidence="3">Conjugal transfer protein TrbJ</fullName>
    </submittedName>
</protein>
<dbReference type="NCBIfam" id="NF010452">
    <property type="entry name" value="PRK13879.1"/>
    <property type="match status" value="1"/>
</dbReference>
<dbReference type="KEGG" id="ypi:YpsIP31758_A0055"/>
<sequence length="258" mass="28594">MTFLNNRSLAAKIMFLVALSGSPVTQTSYAGGIPVMDLTNLTQNIMTAMESVAQTLKQIEQYKTQLQQYENMLQNTMAPAAWIWDQANNTINDLMRSVDTLNYYKQQVGSIDKYLDQYQDVTWYRNSPCFKGKSCSPQQMQAIRDTIAASSEAQKRSNDAMLRGVDQQQVSLQNDARQLVNLQQQAQGATGQMAAMQYANQLASSQTNQLLQIRGLLLAQQTATATRAAAVNAKESIETAGAESFRAGSLDKSPVKKW</sequence>
<dbReference type="SUPFAM" id="SSF101082">
    <property type="entry name" value="Typo IV secretion system protein TraC"/>
    <property type="match status" value="1"/>
</dbReference>
<proteinExistence type="predicted"/>
<evidence type="ECO:0000256" key="1">
    <source>
        <dbReference type="SAM" id="Coils"/>
    </source>
</evidence>
<accession>A0A0U1QTA5</accession>
<feature type="chain" id="PRO_5006713847" evidence="2">
    <location>
        <begin position="31"/>
        <end position="258"/>
    </location>
</feature>
<gene>
    <name evidence="3" type="ordered locus">YpsIP31758_A0055</name>
</gene>
<dbReference type="NCBIfam" id="TIGR02780">
    <property type="entry name" value="TrbJ_Ti"/>
    <property type="match status" value="1"/>
</dbReference>
<evidence type="ECO:0000313" key="3">
    <source>
        <dbReference type="EMBL" id="ABS45614.1"/>
    </source>
</evidence>
<keyword evidence="1" id="KW-0175">Coiled coil</keyword>
<reference evidence="3 4" key="1">
    <citation type="journal article" date="2007" name="PLoS Genet.">
        <title>The complete genome sequence of Yersinia pseudotuberculosis IP31758, the causative agent of Far East scarlet-like fever.</title>
        <authorList>
            <person name="Eppinger M."/>
            <person name="Rosovitz M.J."/>
            <person name="Fricke W.F."/>
            <person name="Rasko D.A."/>
            <person name="Kokorina G."/>
            <person name="Fayolle C."/>
            <person name="Lindler L.E."/>
            <person name="Carniel E."/>
            <person name="Ravel J."/>
        </authorList>
    </citation>
    <scope>NUCLEOTIDE SEQUENCE [LARGE SCALE GENOMIC DNA]</scope>
    <source>
        <strain evidence="3 4">IP 31758</strain>
        <plasmid evidence="4">Plasmid plasmid_59kb</plasmid>
    </source>
</reference>
<organism evidence="3 4">
    <name type="scientific">Yersinia pseudotuberculosis serotype O:1b (strain IP 31758)</name>
    <dbReference type="NCBI Taxonomy" id="349747"/>
    <lineage>
        <taxon>Bacteria</taxon>
        <taxon>Pseudomonadati</taxon>
        <taxon>Pseudomonadota</taxon>
        <taxon>Gammaproteobacteria</taxon>
        <taxon>Enterobacterales</taxon>
        <taxon>Yersiniaceae</taxon>
        <taxon>Yersinia</taxon>
    </lineage>
</organism>
<feature type="coiled-coil region" evidence="1">
    <location>
        <begin position="165"/>
        <end position="192"/>
    </location>
</feature>
<evidence type="ECO:0000313" key="4">
    <source>
        <dbReference type="Proteomes" id="UP000002412"/>
    </source>
</evidence>
<dbReference type="RefSeq" id="WP_011988458.1">
    <property type="nucleotide sequence ID" value="NC_009704.1"/>
</dbReference>
<dbReference type="InterPro" id="IPR014147">
    <property type="entry name" value="T4SS_TrbJ"/>
</dbReference>